<proteinExistence type="predicted"/>
<accession>A0A7W8INW5</accession>
<gene>
    <name evidence="1" type="ORF">HNQ34_000403</name>
</gene>
<evidence type="ECO:0000313" key="2">
    <source>
        <dbReference type="Proteomes" id="UP000520011"/>
    </source>
</evidence>
<dbReference type="EMBL" id="JACHEP010000001">
    <property type="protein sequence ID" value="MBB5323326.1"/>
    <property type="molecule type" value="Genomic_DNA"/>
</dbReference>
<dbReference type="AlphaFoldDB" id="A0A7W8INW5"/>
<comment type="caution">
    <text evidence="1">The sequence shown here is derived from an EMBL/GenBank/DDBJ whole genome shotgun (WGS) entry which is preliminary data.</text>
</comment>
<sequence>MLTFVELFETYRSLWSNRPLIKDEAFTEEAVNRSVMGQ</sequence>
<dbReference type="Proteomes" id="UP000520011">
    <property type="component" value="Unassembled WGS sequence"/>
</dbReference>
<protein>
    <submittedName>
        <fullName evidence="1">Uncharacterized protein</fullName>
    </submittedName>
</protein>
<name>A0A7W8INW5_9BACL</name>
<organism evidence="1 2">
    <name type="scientific">Anoxybacteroides tepidamans</name>
    <dbReference type="NCBI Taxonomy" id="265948"/>
    <lineage>
        <taxon>Bacteria</taxon>
        <taxon>Bacillati</taxon>
        <taxon>Bacillota</taxon>
        <taxon>Bacilli</taxon>
        <taxon>Bacillales</taxon>
        <taxon>Anoxybacillaceae</taxon>
        <taxon>Anoxybacteroides</taxon>
    </lineage>
</organism>
<reference evidence="1 2" key="1">
    <citation type="submission" date="2020-08" db="EMBL/GenBank/DDBJ databases">
        <title>Genomic Encyclopedia of Type Strains, Phase IV (KMG-IV): sequencing the most valuable type-strain genomes for metagenomic binning, comparative biology and taxonomic classification.</title>
        <authorList>
            <person name="Goeker M."/>
        </authorList>
    </citation>
    <scope>NUCLEOTIDE SEQUENCE [LARGE SCALE GENOMIC DNA]</scope>
    <source>
        <strain evidence="1 2">DSM 16325</strain>
    </source>
</reference>
<keyword evidence="2" id="KW-1185">Reference proteome</keyword>
<evidence type="ECO:0000313" key="1">
    <source>
        <dbReference type="EMBL" id="MBB5323326.1"/>
    </source>
</evidence>